<dbReference type="CDD" id="cd00118">
    <property type="entry name" value="LysM"/>
    <property type="match status" value="1"/>
</dbReference>
<dbReference type="EMBL" id="WVQY01000008">
    <property type="protein sequence ID" value="NOD32149.1"/>
    <property type="molecule type" value="Genomic_DNA"/>
</dbReference>
<dbReference type="RefSeq" id="WP_152460270.1">
    <property type="nucleotide sequence ID" value="NZ_WVQY01000008.1"/>
</dbReference>
<dbReference type="Proteomes" id="UP000599383">
    <property type="component" value="Unassembled WGS sequence"/>
</dbReference>
<name>A0AA90YX17_9RHOB</name>
<accession>A0AA90YX17</accession>
<dbReference type="Gene3D" id="3.10.350.10">
    <property type="entry name" value="LysM domain"/>
    <property type="match status" value="1"/>
</dbReference>
<evidence type="ECO:0000259" key="2">
    <source>
        <dbReference type="PROSITE" id="PS51782"/>
    </source>
</evidence>
<feature type="chain" id="PRO_5041658239" evidence="1">
    <location>
        <begin position="27"/>
        <end position="369"/>
    </location>
</feature>
<organism evidence="4 5">
    <name type="scientific">Ruegeria atlantica</name>
    <dbReference type="NCBI Taxonomy" id="81569"/>
    <lineage>
        <taxon>Bacteria</taxon>
        <taxon>Pseudomonadati</taxon>
        <taxon>Pseudomonadota</taxon>
        <taxon>Alphaproteobacteria</taxon>
        <taxon>Rhodobacterales</taxon>
        <taxon>Roseobacteraceae</taxon>
        <taxon>Ruegeria</taxon>
    </lineage>
</organism>
<feature type="signal peptide" evidence="1">
    <location>
        <begin position="1"/>
        <end position="26"/>
    </location>
</feature>
<protein>
    <submittedName>
        <fullName evidence="4">Transporter substrate-binding domain-containing protein</fullName>
    </submittedName>
</protein>
<keyword evidence="6" id="KW-1185">Reference proteome</keyword>
<evidence type="ECO:0000313" key="5">
    <source>
        <dbReference type="Proteomes" id="UP000597886"/>
    </source>
</evidence>
<dbReference type="Pfam" id="PF01476">
    <property type="entry name" value="LysM"/>
    <property type="match status" value="1"/>
</dbReference>
<dbReference type="InterPro" id="IPR036779">
    <property type="entry name" value="LysM_dom_sf"/>
</dbReference>
<gene>
    <name evidence="3" type="ORF">GS617_17915</name>
    <name evidence="4" type="ORF">GS634_14980</name>
</gene>
<proteinExistence type="predicted"/>
<dbReference type="SUPFAM" id="SSF53850">
    <property type="entry name" value="Periplasmic binding protein-like II"/>
    <property type="match status" value="1"/>
</dbReference>
<sequence length="369" mass="40406">MFNEKIKKVALSATAITALSAGAAAAQEACTNYTVQDGDTMATIAIAAYGTSNYQPIFNANRNEITNPNALEPGLVLALPCEDGSLPNGQSAQEIIAAEEQRAASVKRSSVYQPPIKLVTGNGWAPFADESLNGGGAITRLGTTALQRGGNARDYSVSFVDDWNSHLETLLPLGAFDVSMAWNMPDCTNRTYEWSWETEVRCTQFDSSVPVYDIVVGFYTIPESQYANATTFEELKGATICRMDGWFIHDLEQEGLHNGETITLMQPITARECLDAVLTGTADVATFEVQLFSDTMVEMGLNQNDLVENPYVTSLSSLRFISHRSNPFGKQYLAMLNKGLNEMRETGEWYAIVSDTLREHNEKLMAASN</sequence>
<evidence type="ECO:0000313" key="6">
    <source>
        <dbReference type="Proteomes" id="UP000599383"/>
    </source>
</evidence>
<dbReference type="EMBL" id="WVRA01000005">
    <property type="protein sequence ID" value="NOE19430.1"/>
    <property type="molecule type" value="Genomic_DNA"/>
</dbReference>
<dbReference type="PROSITE" id="PS51782">
    <property type="entry name" value="LYSM"/>
    <property type="match status" value="1"/>
</dbReference>
<comment type="caution">
    <text evidence="4">The sequence shown here is derived from an EMBL/GenBank/DDBJ whole genome shotgun (WGS) entry which is preliminary data.</text>
</comment>
<dbReference type="InterPro" id="IPR018392">
    <property type="entry name" value="LysM"/>
</dbReference>
<evidence type="ECO:0000313" key="3">
    <source>
        <dbReference type="EMBL" id="NOD32149.1"/>
    </source>
</evidence>
<keyword evidence="1" id="KW-0732">Signal</keyword>
<evidence type="ECO:0000313" key="4">
    <source>
        <dbReference type="EMBL" id="NOE19430.1"/>
    </source>
</evidence>
<dbReference type="Gene3D" id="3.40.190.10">
    <property type="entry name" value="Periplasmic binding protein-like II"/>
    <property type="match status" value="2"/>
</dbReference>
<reference evidence="4 6" key="1">
    <citation type="submission" date="2019-12" db="EMBL/GenBank/DDBJ databases">
        <title>Ruegeria JWLKs population differentiation of coral mucus and skeleton niches.</title>
        <authorList>
            <person name="Luo D."/>
        </authorList>
    </citation>
    <scope>NUCLEOTIDE SEQUENCE</scope>
    <source>
        <strain evidence="4">HKCCD6181</strain>
        <strain evidence="3 6">HKCCD6238</strain>
    </source>
</reference>
<dbReference type="Proteomes" id="UP000597886">
    <property type="component" value="Unassembled WGS sequence"/>
</dbReference>
<dbReference type="AlphaFoldDB" id="A0AA90YX17"/>
<feature type="domain" description="LysM" evidence="2">
    <location>
        <begin position="31"/>
        <end position="79"/>
    </location>
</feature>
<evidence type="ECO:0000256" key="1">
    <source>
        <dbReference type="SAM" id="SignalP"/>
    </source>
</evidence>